<comment type="caution">
    <text evidence="1">The sequence shown here is derived from an EMBL/GenBank/DDBJ whole genome shotgun (WGS) entry which is preliminary data.</text>
</comment>
<dbReference type="EMBL" id="JAGIOP010000002">
    <property type="protein sequence ID" value="MBP2455137.1"/>
    <property type="molecule type" value="Genomic_DNA"/>
</dbReference>
<accession>A0ABS5A046</accession>
<evidence type="ECO:0000313" key="1">
    <source>
        <dbReference type="EMBL" id="MBP2455137.1"/>
    </source>
</evidence>
<keyword evidence="2" id="KW-1185">Reference proteome</keyword>
<dbReference type="RefSeq" id="WP_209921538.1">
    <property type="nucleotide sequence ID" value="NZ_JAGIOP010000002.1"/>
</dbReference>
<sequence>MAGYTVDVDALHDLQEQMQHFLTRATESLAHVEGLIAQVCADWDGTAAAAYQRRHREWVDALRDMNDSIADFRAWTGAAEEGYREVMEINLRMAQG</sequence>
<protein>
    <submittedName>
        <fullName evidence="1">WXG100 family type VII secretion target</fullName>
    </submittedName>
</protein>
<dbReference type="Gene3D" id="1.10.287.1060">
    <property type="entry name" value="ESAT-6-like"/>
    <property type="match status" value="1"/>
</dbReference>
<gene>
    <name evidence="1" type="ORF">JOF57_005050</name>
</gene>
<evidence type="ECO:0000313" key="2">
    <source>
        <dbReference type="Proteomes" id="UP000694460"/>
    </source>
</evidence>
<reference evidence="1 2" key="1">
    <citation type="submission" date="2021-03" db="EMBL/GenBank/DDBJ databases">
        <title>Sequencing the genomes of 1000 actinobacteria strains.</title>
        <authorList>
            <person name="Klenk H.-P."/>
        </authorList>
    </citation>
    <scope>NUCLEOTIDE SEQUENCE [LARGE SCALE GENOMIC DNA]</scope>
    <source>
        <strain evidence="1 2">DSM 46713</strain>
    </source>
</reference>
<dbReference type="Proteomes" id="UP000694460">
    <property type="component" value="Unassembled WGS sequence"/>
</dbReference>
<dbReference type="SUPFAM" id="SSF140453">
    <property type="entry name" value="EsxAB dimer-like"/>
    <property type="match status" value="1"/>
</dbReference>
<dbReference type="Pfam" id="PF06013">
    <property type="entry name" value="WXG100"/>
    <property type="match status" value="1"/>
</dbReference>
<dbReference type="InterPro" id="IPR036689">
    <property type="entry name" value="ESAT-6-like_sf"/>
</dbReference>
<dbReference type="InterPro" id="IPR010310">
    <property type="entry name" value="T7SS_ESAT-6-like"/>
</dbReference>
<organism evidence="1 2">
    <name type="scientific">Mycolicibacterium lutetiense</name>
    <dbReference type="NCBI Taxonomy" id="1641992"/>
    <lineage>
        <taxon>Bacteria</taxon>
        <taxon>Bacillati</taxon>
        <taxon>Actinomycetota</taxon>
        <taxon>Actinomycetes</taxon>
        <taxon>Mycobacteriales</taxon>
        <taxon>Mycobacteriaceae</taxon>
        <taxon>Mycolicibacterium</taxon>
    </lineage>
</organism>
<proteinExistence type="predicted"/>
<name>A0ABS5A046_9MYCO</name>